<reference evidence="1" key="1">
    <citation type="thesis" date="2020" institute="ProQuest LLC" country="789 East Eisenhower Parkway, Ann Arbor, MI, USA">
        <title>Comparative Genomics and Chromosome Evolution.</title>
        <authorList>
            <person name="Mudd A.B."/>
        </authorList>
    </citation>
    <scope>NUCLEOTIDE SEQUENCE</scope>
    <source>
        <strain evidence="1">237g6f4</strain>
        <tissue evidence="1">Blood</tissue>
    </source>
</reference>
<proteinExistence type="predicted"/>
<evidence type="ECO:0000313" key="2">
    <source>
        <dbReference type="Proteomes" id="UP000824782"/>
    </source>
</evidence>
<dbReference type="Proteomes" id="UP000824782">
    <property type="component" value="Unassembled WGS sequence"/>
</dbReference>
<dbReference type="AlphaFoldDB" id="A0AAV7AD62"/>
<keyword evidence="2" id="KW-1185">Reference proteome</keyword>
<name>A0AAV7AD62_ENGPU</name>
<organism evidence="1 2">
    <name type="scientific">Engystomops pustulosus</name>
    <name type="common">Tungara frog</name>
    <name type="synonym">Physalaemus pustulosus</name>
    <dbReference type="NCBI Taxonomy" id="76066"/>
    <lineage>
        <taxon>Eukaryota</taxon>
        <taxon>Metazoa</taxon>
        <taxon>Chordata</taxon>
        <taxon>Craniata</taxon>
        <taxon>Vertebrata</taxon>
        <taxon>Euteleostomi</taxon>
        <taxon>Amphibia</taxon>
        <taxon>Batrachia</taxon>
        <taxon>Anura</taxon>
        <taxon>Neobatrachia</taxon>
        <taxon>Hyloidea</taxon>
        <taxon>Leptodactylidae</taxon>
        <taxon>Leiuperinae</taxon>
        <taxon>Engystomops</taxon>
    </lineage>
</organism>
<comment type="caution">
    <text evidence="1">The sequence shown here is derived from an EMBL/GenBank/DDBJ whole genome shotgun (WGS) entry which is preliminary data.</text>
</comment>
<gene>
    <name evidence="1" type="ORF">GDO81_016742</name>
</gene>
<accession>A0AAV7AD62</accession>
<protein>
    <submittedName>
        <fullName evidence="1">Uncharacterized protein</fullName>
    </submittedName>
</protein>
<sequence>MCLQQMVDHWYSGECEQWKRRVTFINDLQCLTYFIKLEYTFTPHHTSFKHQYTASSITLLRKILPILILKKAKV</sequence>
<evidence type="ECO:0000313" key="1">
    <source>
        <dbReference type="EMBL" id="KAG8557837.1"/>
    </source>
</evidence>
<dbReference type="EMBL" id="WNYA01000008">
    <property type="protein sequence ID" value="KAG8557837.1"/>
    <property type="molecule type" value="Genomic_DNA"/>
</dbReference>